<dbReference type="Pfam" id="PF13306">
    <property type="entry name" value="LRR_5"/>
    <property type="match status" value="1"/>
</dbReference>
<comment type="caution">
    <text evidence="1">The sequence shown here is derived from an EMBL/GenBank/DDBJ whole genome shotgun (WGS) entry which is preliminary data.</text>
</comment>
<gene>
    <name evidence="1" type="ORF">M9Y10_007391</name>
</gene>
<organism evidence="1 2">
    <name type="scientific">Tritrichomonas musculus</name>
    <dbReference type="NCBI Taxonomy" id="1915356"/>
    <lineage>
        <taxon>Eukaryota</taxon>
        <taxon>Metamonada</taxon>
        <taxon>Parabasalia</taxon>
        <taxon>Tritrichomonadida</taxon>
        <taxon>Tritrichomonadidae</taxon>
        <taxon>Tritrichomonas</taxon>
    </lineage>
</organism>
<reference evidence="1 2" key="1">
    <citation type="submission" date="2024-04" db="EMBL/GenBank/DDBJ databases">
        <title>Tritrichomonas musculus Genome.</title>
        <authorList>
            <person name="Alves-Ferreira E."/>
            <person name="Grigg M."/>
            <person name="Lorenzi H."/>
            <person name="Galac M."/>
        </authorList>
    </citation>
    <scope>NUCLEOTIDE SEQUENCE [LARGE SCALE GENOMIC DNA]</scope>
    <source>
        <strain evidence="1 2">EAF2021</strain>
    </source>
</reference>
<name>A0ABR2J1B0_9EUKA</name>
<accession>A0ABR2J1B0</accession>
<proteinExistence type="predicted"/>
<dbReference type="InterPro" id="IPR026906">
    <property type="entry name" value="LRR_5"/>
</dbReference>
<evidence type="ECO:0000313" key="2">
    <source>
        <dbReference type="Proteomes" id="UP001470230"/>
    </source>
</evidence>
<sequence>MSENQREENQNQQLEQKGIIYSINEEEETAIVIGCNSRNEKIIIPSYVNHKSKKYDVTNSFDQVLNQSHGTFESITIPSSVIDLKEGWCRGTTNLTQVRMNPSNPRYRFLDDIMIFWKSSNESDNYENLTFCVRNIKKITIHNFIKRIDSFVFARSSIVYISIPDNVEVIEKVLFLIVNDFEESKLQKIEESAFQKNIN</sequence>
<dbReference type="EMBL" id="JAPFFF010000013">
    <property type="protein sequence ID" value="KAK8871654.1"/>
    <property type="molecule type" value="Genomic_DNA"/>
</dbReference>
<evidence type="ECO:0000313" key="1">
    <source>
        <dbReference type="EMBL" id="KAK8871654.1"/>
    </source>
</evidence>
<dbReference type="Proteomes" id="UP001470230">
    <property type="component" value="Unassembled WGS sequence"/>
</dbReference>
<dbReference type="Gene3D" id="3.80.10.10">
    <property type="entry name" value="Ribonuclease Inhibitor"/>
    <property type="match status" value="1"/>
</dbReference>
<protein>
    <submittedName>
        <fullName evidence="1">Uncharacterized protein</fullName>
    </submittedName>
</protein>
<keyword evidence="2" id="KW-1185">Reference proteome</keyword>
<dbReference type="InterPro" id="IPR032675">
    <property type="entry name" value="LRR_dom_sf"/>
</dbReference>